<dbReference type="GO" id="GO:0008270">
    <property type="term" value="F:zinc ion binding"/>
    <property type="evidence" value="ECO:0007669"/>
    <property type="project" value="TreeGrafter"/>
</dbReference>
<gene>
    <name evidence="3" type="ORF">SAMN05216454_10449</name>
</gene>
<dbReference type="SMART" id="SM00481">
    <property type="entry name" value="POLIIIAc"/>
    <property type="match status" value="1"/>
</dbReference>
<sequence length="245" mass="27788">MKILADYHDHTIYSCGGNDKRRHAKGTIEENVKAAIDKGLKTIGISEHGFSHSLYGLSKENAKKEREEIDRLNKKYPEIEILMGMECNILDDSGKIDMPDDMKGYFDYILAGYHFGSKPTSFRALLNHVDNVITGGRFSKAYNTRAVVNAMKNNDIMYITHPGDKGRVDIDEIARVAEETGTGLEINGHHDRLNAEMIKQIKDRDIKFYIGSDAHRPEDIANFKRAFEIIEEAGLDVERVENIEK</sequence>
<name>A0A1H8GN38_9FIRM</name>
<keyword evidence="1" id="KW-0175">Coiled coil</keyword>
<keyword evidence="3" id="KW-0378">Hydrolase</keyword>
<accession>A0A1H8GN38</accession>
<dbReference type="InterPro" id="IPR050243">
    <property type="entry name" value="PHP_phosphatase"/>
</dbReference>
<keyword evidence="4" id="KW-1185">Reference proteome</keyword>
<dbReference type="EMBL" id="FODF01000004">
    <property type="protein sequence ID" value="SEN45541.1"/>
    <property type="molecule type" value="Genomic_DNA"/>
</dbReference>
<dbReference type="RefSeq" id="WP_091974751.1">
    <property type="nucleotide sequence ID" value="NZ_CAUWDX010000002.1"/>
</dbReference>
<dbReference type="STRING" id="215200.SAMN05216454_10449"/>
<dbReference type="Gene3D" id="3.20.20.140">
    <property type="entry name" value="Metal-dependent hydrolases"/>
    <property type="match status" value="1"/>
</dbReference>
<evidence type="ECO:0000313" key="4">
    <source>
        <dbReference type="Proteomes" id="UP000199512"/>
    </source>
</evidence>
<dbReference type="Proteomes" id="UP000199512">
    <property type="component" value="Unassembled WGS sequence"/>
</dbReference>
<dbReference type="OrthoDB" id="9808747at2"/>
<organism evidence="3 4">
    <name type="scientific">Peptostreptococcus russellii</name>
    <dbReference type="NCBI Taxonomy" id="215200"/>
    <lineage>
        <taxon>Bacteria</taxon>
        <taxon>Bacillati</taxon>
        <taxon>Bacillota</taxon>
        <taxon>Clostridia</taxon>
        <taxon>Peptostreptococcales</taxon>
        <taxon>Peptostreptococcaceae</taxon>
        <taxon>Peptostreptococcus</taxon>
    </lineage>
</organism>
<feature type="domain" description="Polymerase/histidinol phosphatase N-terminal" evidence="2">
    <location>
        <begin position="5"/>
        <end position="91"/>
    </location>
</feature>
<evidence type="ECO:0000259" key="2">
    <source>
        <dbReference type="SMART" id="SM00481"/>
    </source>
</evidence>
<dbReference type="SUPFAM" id="SSF89550">
    <property type="entry name" value="PHP domain-like"/>
    <property type="match status" value="1"/>
</dbReference>
<dbReference type="GO" id="GO:0042578">
    <property type="term" value="F:phosphoric ester hydrolase activity"/>
    <property type="evidence" value="ECO:0007669"/>
    <property type="project" value="TreeGrafter"/>
</dbReference>
<dbReference type="InterPro" id="IPR004013">
    <property type="entry name" value="PHP_dom"/>
</dbReference>
<evidence type="ECO:0000313" key="3">
    <source>
        <dbReference type="EMBL" id="SEN45541.1"/>
    </source>
</evidence>
<reference evidence="3 4" key="1">
    <citation type="submission" date="2016-10" db="EMBL/GenBank/DDBJ databases">
        <authorList>
            <person name="de Groot N.N."/>
        </authorList>
    </citation>
    <scope>NUCLEOTIDE SEQUENCE [LARGE SCALE GENOMIC DNA]</scope>
    <source>
        <strain evidence="3 4">Calf135</strain>
    </source>
</reference>
<dbReference type="InterPro" id="IPR003141">
    <property type="entry name" value="Pol/His_phosphatase_N"/>
</dbReference>
<dbReference type="InterPro" id="IPR016195">
    <property type="entry name" value="Pol/histidinol_Pase-like"/>
</dbReference>
<feature type="coiled-coil region" evidence="1">
    <location>
        <begin position="55"/>
        <end position="82"/>
    </location>
</feature>
<dbReference type="PANTHER" id="PTHR36928">
    <property type="entry name" value="PHOSPHATASE YCDX-RELATED"/>
    <property type="match status" value="1"/>
</dbReference>
<dbReference type="PANTHER" id="PTHR36928:SF1">
    <property type="entry name" value="PHOSPHATASE YCDX-RELATED"/>
    <property type="match status" value="1"/>
</dbReference>
<evidence type="ECO:0000256" key="1">
    <source>
        <dbReference type="SAM" id="Coils"/>
    </source>
</evidence>
<protein>
    <submittedName>
        <fullName evidence="3">Putative hydrolase</fullName>
    </submittedName>
</protein>
<proteinExistence type="predicted"/>
<dbReference type="AlphaFoldDB" id="A0A1H8GN38"/>
<dbReference type="GO" id="GO:0005829">
    <property type="term" value="C:cytosol"/>
    <property type="evidence" value="ECO:0007669"/>
    <property type="project" value="TreeGrafter"/>
</dbReference>
<dbReference type="Pfam" id="PF02811">
    <property type="entry name" value="PHP"/>
    <property type="match status" value="1"/>
</dbReference>